<comment type="catalytic activity">
    <reaction evidence="5">
        <text>a 3-(all-trans-polyprenyl)benzene-1,2-diol + S-adenosyl-L-methionine = a 2-methoxy-6-(all-trans-polyprenyl)phenol + S-adenosyl-L-homocysteine + H(+)</text>
        <dbReference type="Rhea" id="RHEA:31411"/>
        <dbReference type="Rhea" id="RHEA-COMP:9550"/>
        <dbReference type="Rhea" id="RHEA-COMP:9551"/>
        <dbReference type="ChEBI" id="CHEBI:15378"/>
        <dbReference type="ChEBI" id="CHEBI:57856"/>
        <dbReference type="ChEBI" id="CHEBI:59789"/>
        <dbReference type="ChEBI" id="CHEBI:62729"/>
        <dbReference type="ChEBI" id="CHEBI:62731"/>
        <dbReference type="EC" id="2.1.1.222"/>
    </reaction>
</comment>
<keyword evidence="4 5" id="KW-0949">S-adenosyl-L-methionine</keyword>
<feature type="binding site" evidence="5">
    <location>
        <position position="119"/>
    </location>
    <ligand>
        <name>S-adenosyl-L-methionine</name>
        <dbReference type="ChEBI" id="CHEBI:59789"/>
    </ligand>
</feature>
<feature type="binding site" evidence="5">
    <location>
        <position position="78"/>
    </location>
    <ligand>
        <name>S-adenosyl-L-methionine</name>
        <dbReference type="ChEBI" id="CHEBI:59789"/>
    </ligand>
</feature>
<dbReference type="SUPFAM" id="SSF53335">
    <property type="entry name" value="S-adenosyl-L-methionine-dependent methyltransferases"/>
    <property type="match status" value="1"/>
</dbReference>
<keyword evidence="3 5" id="KW-0831">Ubiquinone biosynthesis</keyword>
<dbReference type="Gene3D" id="3.40.50.150">
    <property type="entry name" value="Vaccinia Virus protein VP39"/>
    <property type="match status" value="1"/>
</dbReference>
<comment type="similarity">
    <text evidence="5">Belongs to the methyltransferase superfamily. UbiG/COQ3 family.</text>
</comment>
<dbReference type="InterPro" id="IPR010233">
    <property type="entry name" value="UbiG_MeTrfase"/>
</dbReference>
<evidence type="ECO:0000256" key="4">
    <source>
        <dbReference type="ARBA" id="ARBA00022691"/>
    </source>
</evidence>
<evidence type="ECO:0000256" key="5">
    <source>
        <dbReference type="HAMAP-Rule" id="MF_00472"/>
    </source>
</evidence>
<evidence type="ECO:0000256" key="1">
    <source>
        <dbReference type="ARBA" id="ARBA00022603"/>
    </source>
</evidence>
<dbReference type="GO" id="GO:0061542">
    <property type="term" value="F:3-demethylubiquinol 3-O-methyltransferase activity"/>
    <property type="evidence" value="ECO:0007669"/>
    <property type="project" value="UniProtKB-UniRule"/>
</dbReference>
<dbReference type="GO" id="GO:0010420">
    <property type="term" value="F:polyprenyldihydroxybenzoate methyltransferase activity"/>
    <property type="evidence" value="ECO:0007669"/>
    <property type="project" value="InterPro"/>
</dbReference>
<evidence type="ECO:0000313" key="6">
    <source>
        <dbReference type="EMBL" id="RUQ89784.1"/>
    </source>
</evidence>
<evidence type="ECO:0000256" key="3">
    <source>
        <dbReference type="ARBA" id="ARBA00022688"/>
    </source>
</evidence>
<dbReference type="HAMAP" id="MF_00472">
    <property type="entry name" value="UbiG"/>
    <property type="match status" value="1"/>
</dbReference>
<comment type="function">
    <text evidence="5">O-methyltransferase that catalyzes the 2 O-methylation steps in the ubiquinone biosynthetic pathway.</text>
</comment>
<dbReference type="RefSeq" id="WP_127111122.1">
    <property type="nucleotide sequence ID" value="NZ_RZGR01000006.1"/>
</dbReference>
<dbReference type="CDD" id="cd02440">
    <property type="entry name" value="AdoMet_MTases"/>
    <property type="match status" value="1"/>
</dbReference>
<accession>A0A3S0XHB0</accession>
<organism evidence="6 7">
    <name type="scientific">Legionella septentrionalis</name>
    <dbReference type="NCBI Taxonomy" id="2498109"/>
    <lineage>
        <taxon>Bacteria</taxon>
        <taxon>Pseudomonadati</taxon>
        <taxon>Pseudomonadota</taxon>
        <taxon>Gammaproteobacteria</taxon>
        <taxon>Legionellales</taxon>
        <taxon>Legionellaceae</taxon>
        <taxon>Legionella</taxon>
    </lineage>
</organism>
<dbReference type="PANTHER" id="PTHR43464:SF19">
    <property type="entry name" value="UBIQUINONE BIOSYNTHESIS O-METHYLTRANSFERASE, MITOCHONDRIAL"/>
    <property type="match status" value="1"/>
</dbReference>
<dbReference type="GO" id="GO:0102208">
    <property type="term" value="F:2-polyprenyl-6-hydroxyphenol methylase activity"/>
    <property type="evidence" value="ECO:0007669"/>
    <property type="project" value="UniProtKB-EC"/>
</dbReference>
<dbReference type="PANTHER" id="PTHR43464">
    <property type="entry name" value="METHYLTRANSFERASE"/>
    <property type="match status" value="1"/>
</dbReference>
<gene>
    <name evidence="5 6" type="primary">ubiG</name>
    <name evidence="6" type="ORF">EKM59_03225</name>
</gene>
<dbReference type="InterPro" id="IPR029063">
    <property type="entry name" value="SAM-dependent_MTases_sf"/>
</dbReference>
<dbReference type="EC" id="2.1.1.222" evidence="5"/>
<dbReference type="Pfam" id="PF13489">
    <property type="entry name" value="Methyltransf_23"/>
    <property type="match status" value="1"/>
</dbReference>
<keyword evidence="1 5" id="KW-0489">Methyltransferase</keyword>
<feature type="binding site" evidence="5">
    <location>
        <position position="38"/>
    </location>
    <ligand>
        <name>S-adenosyl-L-methionine</name>
        <dbReference type="ChEBI" id="CHEBI:59789"/>
    </ligand>
</feature>
<dbReference type="AlphaFoldDB" id="A0A3S0XHB0"/>
<comment type="pathway">
    <text evidence="5">Cofactor biosynthesis; ubiquinone biosynthesis.</text>
</comment>
<feature type="binding site" evidence="5">
    <location>
        <position position="57"/>
    </location>
    <ligand>
        <name>S-adenosyl-L-methionine</name>
        <dbReference type="ChEBI" id="CHEBI:59789"/>
    </ligand>
</feature>
<evidence type="ECO:0000313" key="7">
    <source>
        <dbReference type="Proteomes" id="UP000288012"/>
    </source>
</evidence>
<keyword evidence="2 5" id="KW-0808">Transferase</keyword>
<protein>
    <recommendedName>
        <fullName evidence="5">Ubiquinone biosynthesis O-methyltransferase</fullName>
    </recommendedName>
    <alternativeName>
        <fullName evidence="5">2-polyprenyl-6-hydroxyphenol methylase</fullName>
        <ecNumber evidence="5">2.1.1.222</ecNumber>
    </alternativeName>
    <alternativeName>
        <fullName evidence="5">3-demethylubiquinone 3-O-methyltransferase</fullName>
        <ecNumber evidence="5">2.1.1.64</ecNumber>
    </alternativeName>
</protein>
<evidence type="ECO:0000256" key="2">
    <source>
        <dbReference type="ARBA" id="ARBA00022679"/>
    </source>
</evidence>
<dbReference type="NCBIfam" id="TIGR01983">
    <property type="entry name" value="UbiG"/>
    <property type="match status" value="1"/>
</dbReference>
<keyword evidence="7" id="KW-1185">Reference proteome</keyword>
<dbReference type="UniPathway" id="UPA00232"/>
<dbReference type="Proteomes" id="UP000288012">
    <property type="component" value="Unassembled WGS sequence"/>
</dbReference>
<reference evidence="6 7" key="1">
    <citation type="submission" date="2018-12" db="EMBL/GenBank/DDBJ databases">
        <title>Legionella sp,whole genome shotgun sequence.</title>
        <authorList>
            <person name="Wu H."/>
        </authorList>
    </citation>
    <scope>NUCLEOTIDE SEQUENCE [LARGE SCALE GENOMIC DNA]</scope>
    <source>
        <strain evidence="7">km714</strain>
    </source>
</reference>
<comment type="catalytic activity">
    <reaction evidence="5">
        <text>a 3-demethylubiquinol + S-adenosyl-L-methionine = a ubiquinol + S-adenosyl-L-homocysteine + H(+)</text>
        <dbReference type="Rhea" id="RHEA:44380"/>
        <dbReference type="Rhea" id="RHEA-COMP:9566"/>
        <dbReference type="Rhea" id="RHEA-COMP:10914"/>
        <dbReference type="ChEBI" id="CHEBI:15378"/>
        <dbReference type="ChEBI" id="CHEBI:17976"/>
        <dbReference type="ChEBI" id="CHEBI:57856"/>
        <dbReference type="ChEBI" id="CHEBI:59789"/>
        <dbReference type="ChEBI" id="CHEBI:84422"/>
        <dbReference type="EC" id="2.1.1.64"/>
    </reaction>
</comment>
<dbReference type="EC" id="2.1.1.64" evidence="5"/>
<dbReference type="EMBL" id="RZGR01000006">
    <property type="protein sequence ID" value="RUQ89784.1"/>
    <property type="molecule type" value="Genomic_DNA"/>
</dbReference>
<comment type="caution">
    <text evidence="6">The sequence shown here is derived from an EMBL/GenBank/DDBJ whole genome shotgun (WGS) entry which is preliminary data.</text>
</comment>
<proteinExistence type="inferred from homology"/>
<name>A0A3S0XHB0_9GAMM</name>
<dbReference type="GO" id="GO:0032259">
    <property type="term" value="P:methylation"/>
    <property type="evidence" value="ECO:0007669"/>
    <property type="project" value="UniProtKB-KW"/>
</dbReference>
<sequence>MKKSTIDSAEVAKFSQLAAQWWNANGPLKTLHDINPARMNFIEKFINVKEQRVLDVGCGGGILSEGLAALGADVTGLDVEEEAIHAACAHAQESGLDIDYLCMPIEEYDQAPFAVITCMEMLEHVTEPQLVIKHCARLLKQDGYLFLSTINRTFAAYLGAVIAAEYVLELLPRQTHDYKKFIKPSELAAMVREAGMETVGIAGMSYNPLTRTASLQDSVSINYLFACRKL</sequence>